<sequence>MTRYSICEPHPTVPSRGRPAYIQAGRGGAGNIKRYNSHELTHGPAAAGPASRADLSPPPTTAKFTAGRGGAGNTFTRSPEQRAIFSFDEELKRDEMIKENMSKTPIYHIGRGGAGNAINEMEPKGGRNGSMLSGSSRASTSSNVSNRARSIFRTLSRTISRDSKQ</sequence>
<dbReference type="Proteomes" id="UP001562354">
    <property type="component" value="Unassembled WGS sequence"/>
</dbReference>
<proteinExistence type="predicted"/>
<comment type="caution">
    <text evidence="2">The sequence shown here is derived from an EMBL/GenBank/DDBJ whole genome shotgun (WGS) entry which is preliminary data.</text>
</comment>
<dbReference type="RefSeq" id="XP_069203343.1">
    <property type="nucleotide sequence ID" value="XM_069347497.1"/>
</dbReference>
<name>A0ABR3PMT3_9PEZI</name>
<evidence type="ECO:0000313" key="2">
    <source>
        <dbReference type="EMBL" id="KAL1310494.1"/>
    </source>
</evidence>
<feature type="region of interest" description="Disordered" evidence="1">
    <location>
        <begin position="108"/>
        <end position="165"/>
    </location>
</feature>
<feature type="compositionally biased region" description="Low complexity" evidence="1">
    <location>
        <begin position="129"/>
        <end position="149"/>
    </location>
</feature>
<dbReference type="InterPro" id="IPR053203">
    <property type="entry name" value="Cisplatin_resist-associated"/>
</dbReference>
<dbReference type="GeneID" id="95974485"/>
<dbReference type="InterPro" id="IPR022024">
    <property type="entry name" value="DUF3602"/>
</dbReference>
<feature type="region of interest" description="Disordered" evidence="1">
    <location>
        <begin position="1"/>
        <end position="79"/>
    </location>
</feature>
<dbReference type="EMBL" id="JBFMKM010000003">
    <property type="protein sequence ID" value="KAL1310494.1"/>
    <property type="molecule type" value="Genomic_DNA"/>
</dbReference>
<dbReference type="PANTHER" id="PTHR34693">
    <property type="entry name" value="PROTEIN PAR32"/>
    <property type="match status" value="1"/>
</dbReference>
<evidence type="ECO:0000256" key="1">
    <source>
        <dbReference type="SAM" id="MobiDB-lite"/>
    </source>
</evidence>
<evidence type="ECO:0000313" key="3">
    <source>
        <dbReference type="Proteomes" id="UP001562354"/>
    </source>
</evidence>
<dbReference type="Pfam" id="PF12223">
    <property type="entry name" value="DUF3602"/>
    <property type="match status" value="1"/>
</dbReference>
<reference evidence="2 3" key="1">
    <citation type="submission" date="2024-07" db="EMBL/GenBank/DDBJ databases">
        <title>Draft sequence of the Neodothiora populina.</title>
        <authorList>
            <person name="Drown D.D."/>
            <person name="Schuette U.S."/>
            <person name="Buechlein A.B."/>
            <person name="Rusch D.R."/>
            <person name="Winton L.W."/>
            <person name="Adams G.A."/>
        </authorList>
    </citation>
    <scope>NUCLEOTIDE SEQUENCE [LARGE SCALE GENOMIC DNA]</scope>
    <source>
        <strain evidence="2 3">CPC 39397</strain>
    </source>
</reference>
<dbReference type="PANTHER" id="PTHR34693:SF2">
    <property type="entry name" value="DUF3602 DOMAIN-CONTAINING PROTEIN"/>
    <property type="match status" value="1"/>
</dbReference>
<gene>
    <name evidence="2" type="ORF">AAFC00_000782</name>
</gene>
<accession>A0ABR3PMT3</accession>
<organism evidence="2 3">
    <name type="scientific">Neodothiora populina</name>
    <dbReference type="NCBI Taxonomy" id="2781224"/>
    <lineage>
        <taxon>Eukaryota</taxon>
        <taxon>Fungi</taxon>
        <taxon>Dikarya</taxon>
        <taxon>Ascomycota</taxon>
        <taxon>Pezizomycotina</taxon>
        <taxon>Dothideomycetes</taxon>
        <taxon>Dothideomycetidae</taxon>
        <taxon>Dothideales</taxon>
        <taxon>Dothioraceae</taxon>
        <taxon>Neodothiora</taxon>
    </lineage>
</organism>
<protein>
    <submittedName>
        <fullName evidence="2">Uncharacterized protein</fullName>
    </submittedName>
</protein>
<keyword evidence="3" id="KW-1185">Reference proteome</keyword>